<gene>
    <name evidence="11" type="ORF">VA613_02830</name>
</gene>
<accession>A0ABZ1CKM0</accession>
<keyword evidence="12" id="KW-1185">Reference proteome</keyword>
<evidence type="ECO:0000313" key="11">
    <source>
        <dbReference type="EMBL" id="WRS39817.1"/>
    </source>
</evidence>
<evidence type="ECO:0000256" key="1">
    <source>
        <dbReference type="ARBA" id="ARBA00004651"/>
    </source>
</evidence>
<evidence type="ECO:0000259" key="10">
    <source>
        <dbReference type="Pfam" id="PF21088"/>
    </source>
</evidence>
<organism evidence="11 12">
    <name type="scientific">Thiobacillus sedimenti</name>
    <dbReference type="NCBI Taxonomy" id="3110231"/>
    <lineage>
        <taxon>Bacteria</taxon>
        <taxon>Pseudomonadati</taxon>
        <taxon>Pseudomonadota</taxon>
        <taxon>Betaproteobacteria</taxon>
        <taxon>Nitrosomonadales</taxon>
        <taxon>Thiobacillaceae</taxon>
        <taxon>Thiobacillus</taxon>
    </lineage>
</organism>
<comment type="subcellular location">
    <subcellularLocation>
        <location evidence="1">Cell membrane</location>
        <topology evidence="1">Multi-pass membrane protein</topology>
    </subcellularLocation>
</comment>
<keyword evidence="5 7" id="KW-1133">Transmembrane helix</keyword>
<dbReference type="InterPro" id="IPR023408">
    <property type="entry name" value="MscS_beta-dom_sf"/>
</dbReference>
<evidence type="ECO:0000313" key="12">
    <source>
        <dbReference type="Proteomes" id="UP001334732"/>
    </source>
</evidence>
<name>A0ABZ1CKM0_9PROT</name>
<feature type="transmembrane region" description="Helical" evidence="7">
    <location>
        <begin position="68"/>
        <end position="87"/>
    </location>
</feature>
<feature type="transmembrane region" description="Helical" evidence="7">
    <location>
        <begin position="93"/>
        <end position="115"/>
    </location>
</feature>
<dbReference type="InterPro" id="IPR049142">
    <property type="entry name" value="MS_channel_1st"/>
</dbReference>
<dbReference type="Gene3D" id="1.10.287.1260">
    <property type="match status" value="1"/>
</dbReference>
<dbReference type="RefSeq" id="WP_324780347.1">
    <property type="nucleotide sequence ID" value="NZ_CP141769.1"/>
</dbReference>
<sequence>MRYLDILKPYLGESLDAVTTALHVLVILALTWFALIVARRAIARLRRRLERDLDDPERIKRLDTLGRVFRYVATVAITLVGGMLVLSEIGISIAPILATAGVLGIAVGFGAQSLVKDYFNGLFLLLEDQVRQGDVVEVAGKGGLVEEMTLRYIRLRDYEGSVHYVPNGTITGVTNRSRAFAFAVIDVGVAYREDVDEVFAVMREVAAELRADPELAAKIVDDLEIAGIEQLGESAVVIRCRFKVMPLEQWGVRRAYLHRLKKAFDVAGIEIPFPHLTVYPGQNKDGSAPPLRLLQKTA</sequence>
<evidence type="ECO:0000256" key="3">
    <source>
        <dbReference type="ARBA" id="ARBA00022475"/>
    </source>
</evidence>
<dbReference type="InterPro" id="IPR011066">
    <property type="entry name" value="MscS_channel_C_sf"/>
</dbReference>
<dbReference type="Pfam" id="PF00924">
    <property type="entry name" value="MS_channel_2nd"/>
    <property type="match status" value="1"/>
</dbReference>
<comment type="similarity">
    <text evidence="2">Belongs to the MscS (TC 1.A.23) family.</text>
</comment>
<evidence type="ECO:0000259" key="8">
    <source>
        <dbReference type="Pfam" id="PF00924"/>
    </source>
</evidence>
<evidence type="ECO:0000256" key="7">
    <source>
        <dbReference type="SAM" id="Phobius"/>
    </source>
</evidence>
<evidence type="ECO:0000256" key="5">
    <source>
        <dbReference type="ARBA" id="ARBA00022989"/>
    </source>
</evidence>
<dbReference type="SUPFAM" id="SSF82689">
    <property type="entry name" value="Mechanosensitive channel protein MscS (YggB), C-terminal domain"/>
    <property type="match status" value="1"/>
</dbReference>
<proteinExistence type="inferred from homology"/>
<dbReference type="SUPFAM" id="SSF50182">
    <property type="entry name" value="Sm-like ribonucleoproteins"/>
    <property type="match status" value="1"/>
</dbReference>
<keyword evidence="3" id="KW-1003">Cell membrane</keyword>
<dbReference type="Pfam" id="PF21088">
    <property type="entry name" value="MS_channel_1st"/>
    <property type="match status" value="1"/>
</dbReference>
<dbReference type="Gene3D" id="3.30.70.100">
    <property type="match status" value="1"/>
</dbReference>
<dbReference type="SUPFAM" id="SSF82861">
    <property type="entry name" value="Mechanosensitive channel protein MscS (YggB), transmembrane region"/>
    <property type="match status" value="1"/>
</dbReference>
<dbReference type="InterPro" id="IPR010920">
    <property type="entry name" value="LSM_dom_sf"/>
</dbReference>
<dbReference type="PANTHER" id="PTHR30460">
    <property type="entry name" value="MODERATE CONDUCTANCE MECHANOSENSITIVE CHANNEL YBIO"/>
    <property type="match status" value="1"/>
</dbReference>
<dbReference type="EMBL" id="CP141769">
    <property type="protein sequence ID" value="WRS39817.1"/>
    <property type="molecule type" value="Genomic_DNA"/>
</dbReference>
<dbReference type="InterPro" id="IPR045276">
    <property type="entry name" value="YbiO_bact"/>
</dbReference>
<dbReference type="PANTHER" id="PTHR30460:SF0">
    <property type="entry name" value="MODERATE CONDUCTANCE MECHANOSENSITIVE CHANNEL YBIO"/>
    <property type="match status" value="1"/>
</dbReference>
<evidence type="ECO:0000259" key="9">
    <source>
        <dbReference type="Pfam" id="PF21082"/>
    </source>
</evidence>
<evidence type="ECO:0000256" key="4">
    <source>
        <dbReference type="ARBA" id="ARBA00022692"/>
    </source>
</evidence>
<dbReference type="InterPro" id="IPR006685">
    <property type="entry name" value="MscS_channel_2nd"/>
</dbReference>
<feature type="transmembrane region" description="Helical" evidence="7">
    <location>
        <begin position="20"/>
        <end position="38"/>
    </location>
</feature>
<keyword evidence="4 7" id="KW-0812">Transmembrane</keyword>
<reference evidence="11 12" key="1">
    <citation type="submission" date="2023-12" db="EMBL/GenBank/DDBJ databases">
        <title>Thiobacillus sedimentum sp. nov., a chemolithoautotrophic sulfur-oxidizing bacterium isolated from freshwater sediment.</title>
        <authorList>
            <person name="Luo J."/>
            <person name="Dai C."/>
        </authorList>
    </citation>
    <scope>NUCLEOTIDE SEQUENCE [LARGE SCALE GENOMIC DNA]</scope>
    <source>
        <strain evidence="11 12">SCUT-2</strain>
    </source>
</reference>
<dbReference type="InterPro" id="IPR049278">
    <property type="entry name" value="MS_channel_C"/>
</dbReference>
<dbReference type="Pfam" id="PF21082">
    <property type="entry name" value="MS_channel_3rd"/>
    <property type="match status" value="1"/>
</dbReference>
<dbReference type="Gene3D" id="2.30.30.60">
    <property type="match status" value="1"/>
</dbReference>
<dbReference type="InterPro" id="IPR011014">
    <property type="entry name" value="MscS_channel_TM-2"/>
</dbReference>
<feature type="domain" description="Mechanosensitive ion channel transmembrane helices 2/3" evidence="10">
    <location>
        <begin position="73"/>
        <end position="112"/>
    </location>
</feature>
<dbReference type="Proteomes" id="UP001334732">
    <property type="component" value="Chromosome"/>
</dbReference>
<evidence type="ECO:0000256" key="6">
    <source>
        <dbReference type="ARBA" id="ARBA00023136"/>
    </source>
</evidence>
<protein>
    <submittedName>
        <fullName evidence="11">Mechanosensitive ion channel family protein</fullName>
    </submittedName>
</protein>
<evidence type="ECO:0000256" key="2">
    <source>
        <dbReference type="ARBA" id="ARBA00008017"/>
    </source>
</evidence>
<feature type="domain" description="Mechanosensitive ion channel MscS" evidence="8">
    <location>
        <begin position="114"/>
        <end position="177"/>
    </location>
</feature>
<keyword evidence="6 7" id="KW-0472">Membrane</keyword>
<feature type="domain" description="Mechanosensitive ion channel MscS C-terminal" evidence="9">
    <location>
        <begin position="184"/>
        <end position="271"/>
    </location>
</feature>